<keyword evidence="3" id="KW-1185">Reference proteome</keyword>
<dbReference type="SUPFAM" id="SSF56436">
    <property type="entry name" value="C-type lectin-like"/>
    <property type="match status" value="1"/>
</dbReference>
<evidence type="ECO:0000313" key="2">
    <source>
        <dbReference type="EMBL" id="NMG19345.1"/>
    </source>
</evidence>
<evidence type="ECO:0000313" key="3">
    <source>
        <dbReference type="Proteomes" id="UP000718564"/>
    </source>
</evidence>
<dbReference type="Pfam" id="PF03781">
    <property type="entry name" value="FGE-sulfatase"/>
    <property type="match status" value="1"/>
</dbReference>
<name>A0ABX1P4Q3_9CYAN</name>
<proteinExistence type="predicted"/>
<sequence length="182" mass="20517">MGSNPSNFKGAKRPVEKVSWNDAVEFCKKLSQKTGRKYRLPSEAEWEYAARAGTTTPFYFGQTITTSLANYNGSFTYASEPKGEYRQQTTEVGSFLPNAFGLYDMHGNVFEWCQDTWHESYKGAPSDGSAWVDNDNQRYMQRGGCWDYNAVSCSSACRAYNVAGVRYFGNGFRVVWAGAWTI</sequence>
<accession>A0ABX1P4Q3</accession>
<evidence type="ECO:0000259" key="1">
    <source>
        <dbReference type="Pfam" id="PF03781"/>
    </source>
</evidence>
<dbReference type="PANTHER" id="PTHR23150:SF35">
    <property type="entry name" value="BLL6746 PROTEIN"/>
    <property type="match status" value="1"/>
</dbReference>
<feature type="domain" description="Sulfatase-modifying factor enzyme-like" evidence="1">
    <location>
        <begin position="3"/>
        <end position="176"/>
    </location>
</feature>
<dbReference type="Gene3D" id="3.90.1580.10">
    <property type="entry name" value="paralog of FGE (formylglycine-generating enzyme)"/>
    <property type="match status" value="1"/>
</dbReference>
<dbReference type="EMBL" id="QMEB01000041">
    <property type="protein sequence ID" value="NMG19345.1"/>
    <property type="molecule type" value="Genomic_DNA"/>
</dbReference>
<dbReference type="Proteomes" id="UP000718564">
    <property type="component" value="Unassembled WGS sequence"/>
</dbReference>
<dbReference type="InterPro" id="IPR005532">
    <property type="entry name" value="SUMF_dom"/>
</dbReference>
<dbReference type="PANTHER" id="PTHR23150">
    <property type="entry name" value="SULFATASE MODIFYING FACTOR 1, 2"/>
    <property type="match status" value="1"/>
</dbReference>
<protein>
    <submittedName>
        <fullName evidence="2">Formylglycine-generating enzyme family protein</fullName>
    </submittedName>
</protein>
<dbReference type="InterPro" id="IPR042095">
    <property type="entry name" value="SUMF_sf"/>
</dbReference>
<gene>
    <name evidence="2" type="ORF">DP116_07690</name>
</gene>
<dbReference type="InterPro" id="IPR016187">
    <property type="entry name" value="CTDL_fold"/>
</dbReference>
<reference evidence="2 3" key="1">
    <citation type="submission" date="2018-06" db="EMBL/GenBank/DDBJ databases">
        <title>Comparative genomics of Brasilonema spp. strains.</title>
        <authorList>
            <person name="Alvarenga D.O."/>
            <person name="Fiore M.F."/>
            <person name="Varani A.M."/>
        </authorList>
    </citation>
    <scope>NUCLEOTIDE SEQUENCE [LARGE SCALE GENOMIC DNA]</scope>
    <source>
        <strain evidence="2 3">SPC951</strain>
    </source>
</reference>
<comment type="caution">
    <text evidence="2">The sequence shown here is derived from an EMBL/GenBank/DDBJ whole genome shotgun (WGS) entry which is preliminary data.</text>
</comment>
<dbReference type="InterPro" id="IPR051043">
    <property type="entry name" value="Sulfatase_Mod_Factor_Kinase"/>
</dbReference>
<organism evidence="2 3">
    <name type="scientific">Brasilonema bromeliae SPC951</name>
    <dbReference type="NCBI Taxonomy" id="385972"/>
    <lineage>
        <taxon>Bacteria</taxon>
        <taxon>Bacillati</taxon>
        <taxon>Cyanobacteriota</taxon>
        <taxon>Cyanophyceae</taxon>
        <taxon>Nostocales</taxon>
        <taxon>Scytonemataceae</taxon>
        <taxon>Brasilonema</taxon>
        <taxon>Bromeliae group (in: Brasilonema)</taxon>
    </lineage>
</organism>